<dbReference type="EMBL" id="MU277586">
    <property type="protein sequence ID" value="KAI0054253.1"/>
    <property type="molecule type" value="Genomic_DNA"/>
</dbReference>
<proteinExistence type="predicted"/>
<gene>
    <name evidence="1" type="ORF">BV25DRAFT_1961823</name>
</gene>
<evidence type="ECO:0000313" key="1">
    <source>
        <dbReference type="EMBL" id="KAI0054253.1"/>
    </source>
</evidence>
<sequence>MWQRGKVWTEIRPCLRLFKADTFPQAINWTLYPITSMVDAMYKSVRTSKGPVDPYTVELLSQLDRVINFAHTGSPAVFVHGLMKKTWLSLGILEHGYPSLWAGAIRQNGRFERVNPVYWPTDDKGNPLMASLRAQQHTFGKEHVTSYKVQFYIKHAAEGHPGEFWNDSLRKRSIIQRIAQVTIKTILEETVDFVYEEVRKEIDLQLAATARNTPERRRVRERLRNLDSWFLSAFPFGYSPDTLLPLVRALHPGGEGPMPVSLDYAQQAMSYLELCEMMYAYGNKNPPAPKAPIRSRGVTVPILKAAIPAMRHVLKESQVVAKELIMSVLRETLMSLEVARLPTSPRRGTTTVTAKLWVSLGKSDCQPRRVMTKYLTQEEKQQVEVEQHITKLKDNDANAP</sequence>
<name>A0ACB8SCQ2_9AGAM</name>
<protein>
    <submittedName>
        <fullName evidence="1">Uncharacterized protein</fullName>
    </submittedName>
</protein>
<feature type="non-terminal residue" evidence="1">
    <location>
        <position position="400"/>
    </location>
</feature>
<organism evidence="1 2">
    <name type="scientific">Artomyces pyxidatus</name>
    <dbReference type="NCBI Taxonomy" id="48021"/>
    <lineage>
        <taxon>Eukaryota</taxon>
        <taxon>Fungi</taxon>
        <taxon>Dikarya</taxon>
        <taxon>Basidiomycota</taxon>
        <taxon>Agaricomycotina</taxon>
        <taxon>Agaricomycetes</taxon>
        <taxon>Russulales</taxon>
        <taxon>Auriscalpiaceae</taxon>
        <taxon>Artomyces</taxon>
    </lineage>
</organism>
<dbReference type="Proteomes" id="UP000814140">
    <property type="component" value="Unassembled WGS sequence"/>
</dbReference>
<reference evidence="1" key="1">
    <citation type="submission" date="2021-03" db="EMBL/GenBank/DDBJ databases">
        <authorList>
            <consortium name="DOE Joint Genome Institute"/>
            <person name="Ahrendt S."/>
            <person name="Looney B.P."/>
            <person name="Miyauchi S."/>
            <person name="Morin E."/>
            <person name="Drula E."/>
            <person name="Courty P.E."/>
            <person name="Chicoki N."/>
            <person name="Fauchery L."/>
            <person name="Kohler A."/>
            <person name="Kuo A."/>
            <person name="Labutti K."/>
            <person name="Pangilinan J."/>
            <person name="Lipzen A."/>
            <person name="Riley R."/>
            <person name="Andreopoulos W."/>
            <person name="He G."/>
            <person name="Johnson J."/>
            <person name="Barry K.W."/>
            <person name="Grigoriev I.V."/>
            <person name="Nagy L."/>
            <person name="Hibbett D."/>
            <person name="Henrissat B."/>
            <person name="Matheny P.B."/>
            <person name="Labbe J."/>
            <person name="Martin F."/>
        </authorList>
    </citation>
    <scope>NUCLEOTIDE SEQUENCE</scope>
    <source>
        <strain evidence="1">HHB10654</strain>
    </source>
</reference>
<accession>A0ACB8SCQ2</accession>
<keyword evidence="2" id="KW-1185">Reference proteome</keyword>
<comment type="caution">
    <text evidence="1">The sequence shown here is derived from an EMBL/GenBank/DDBJ whole genome shotgun (WGS) entry which is preliminary data.</text>
</comment>
<reference evidence="1" key="2">
    <citation type="journal article" date="2022" name="New Phytol.">
        <title>Evolutionary transition to the ectomycorrhizal habit in the genomes of a hyperdiverse lineage of mushroom-forming fungi.</title>
        <authorList>
            <person name="Looney B."/>
            <person name="Miyauchi S."/>
            <person name="Morin E."/>
            <person name="Drula E."/>
            <person name="Courty P.E."/>
            <person name="Kohler A."/>
            <person name="Kuo A."/>
            <person name="LaButti K."/>
            <person name="Pangilinan J."/>
            <person name="Lipzen A."/>
            <person name="Riley R."/>
            <person name="Andreopoulos W."/>
            <person name="He G."/>
            <person name="Johnson J."/>
            <person name="Nolan M."/>
            <person name="Tritt A."/>
            <person name="Barry K.W."/>
            <person name="Grigoriev I.V."/>
            <person name="Nagy L.G."/>
            <person name="Hibbett D."/>
            <person name="Henrissat B."/>
            <person name="Matheny P.B."/>
            <person name="Labbe J."/>
            <person name="Martin F.M."/>
        </authorList>
    </citation>
    <scope>NUCLEOTIDE SEQUENCE</scope>
    <source>
        <strain evidence="1">HHB10654</strain>
    </source>
</reference>
<evidence type="ECO:0000313" key="2">
    <source>
        <dbReference type="Proteomes" id="UP000814140"/>
    </source>
</evidence>